<dbReference type="Gene3D" id="3.90.79.10">
    <property type="entry name" value="Nucleoside Triphosphate Pyrophosphohydrolase"/>
    <property type="match status" value="1"/>
</dbReference>
<organism evidence="4 5">
    <name type="scientific">Planococcus antarcticus DSM 14505</name>
    <dbReference type="NCBI Taxonomy" id="1185653"/>
    <lineage>
        <taxon>Bacteria</taxon>
        <taxon>Bacillati</taxon>
        <taxon>Bacillota</taxon>
        <taxon>Bacilli</taxon>
        <taxon>Bacillales</taxon>
        <taxon>Caryophanaceae</taxon>
        <taxon>Planococcus</taxon>
    </lineage>
</organism>
<dbReference type="Pfam" id="PF00293">
    <property type="entry name" value="NUDIX"/>
    <property type="match status" value="1"/>
</dbReference>
<comment type="caution">
    <text evidence="4">The sequence shown here is derived from an EMBL/GenBank/DDBJ whole genome shotgun (WGS) entry which is preliminary data.</text>
</comment>
<dbReference type="PANTHER" id="PTHR43046:SF2">
    <property type="entry name" value="8-OXO-DGTP DIPHOSPHATASE-RELATED"/>
    <property type="match status" value="1"/>
</dbReference>
<dbReference type="EMBL" id="AJYB01000026">
    <property type="protein sequence ID" value="EIM06824.1"/>
    <property type="molecule type" value="Genomic_DNA"/>
</dbReference>
<dbReference type="SUPFAM" id="SSF55811">
    <property type="entry name" value="Nudix"/>
    <property type="match status" value="1"/>
</dbReference>
<name>A0AA87LT36_9BACL</name>
<evidence type="ECO:0000313" key="5">
    <source>
        <dbReference type="Proteomes" id="UP000004725"/>
    </source>
</evidence>
<evidence type="ECO:0000259" key="3">
    <source>
        <dbReference type="PROSITE" id="PS51462"/>
    </source>
</evidence>
<protein>
    <submittedName>
        <fullName evidence="4">Nudix hydrolase family protein</fullName>
    </submittedName>
</protein>
<evidence type="ECO:0000256" key="2">
    <source>
        <dbReference type="ARBA" id="ARBA00022801"/>
    </source>
</evidence>
<sequence>MPSGEIEKGETTEQACVREGWEETGFKVKVKQAIYTKTLVNGNYDVTTYYFLCEITEGQISYEDPDEEIEEIAWKTSEDLLTMQHDYPEDQEMLLSFLDRDVSEVGSIQK</sequence>
<comment type="cofactor">
    <cofactor evidence="1">
        <name>Mg(2+)</name>
        <dbReference type="ChEBI" id="CHEBI:18420"/>
    </cofactor>
</comment>
<dbReference type="GO" id="GO:0016787">
    <property type="term" value="F:hydrolase activity"/>
    <property type="evidence" value="ECO:0007669"/>
    <property type="project" value="UniProtKB-KW"/>
</dbReference>
<dbReference type="PROSITE" id="PS00893">
    <property type="entry name" value="NUDIX_BOX"/>
    <property type="match status" value="1"/>
</dbReference>
<dbReference type="RefSeq" id="WP_006829935.1">
    <property type="nucleotide sequence ID" value="NZ_AJYB01000026.1"/>
</dbReference>
<accession>A0AA87LT36</accession>
<dbReference type="Proteomes" id="UP000004725">
    <property type="component" value="Unassembled WGS sequence"/>
</dbReference>
<dbReference type="InterPro" id="IPR000086">
    <property type="entry name" value="NUDIX_hydrolase_dom"/>
</dbReference>
<keyword evidence="2 4" id="KW-0378">Hydrolase</keyword>
<gene>
    <name evidence="4" type="ORF">A1A1_09761</name>
</gene>
<evidence type="ECO:0000256" key="1">
    <source>
        <dbReference type="ARBA" id="ARBA00001946"/>
    </source>
</evidence>
<evidence type="ECO:0000313" key="4">
    <source>
        <dbReference type="EMBL" id="EIM06824.1"/>
    </source>
</evidence>
<dbReference type="CDD" id="cd02883">
    <property type="entry name" value="NUDIX_Hydrolase"/>
    <property type="match status" value="1"/>
</dbReference>
<reference evidence="4 5" key="1">
    <citation type="journal article" date="2012" name="J. Bacteriol.">
        <title>Genome Sequence of the Antarctic Psychrophile Bacterium Planococcus antarcticus DSM 14505.</title>
        <authorList>
            <person name="Margolles A."/>
            <person name="Gueimonde M."/>
            <person name="Sanchez B."/>
        </authorList>
    </citation>
    <scope>NUCLEOTIDE SEQUENCE [LARGE SCALE GENOMIC DNA]</scope>
    <source>
        <strain evidence="4 5">DSM 14505</strain>
    </source>
</reference>
<dbReference type="InterPro" id="IPR020084">
    <property type="entry name" value="NUDIX_hydrolase_CS"/>
</dbReference>
<dbReference type="InterPro" id="IPR015797">
    <property type="entry name" value="NUDIX_hydrolase-like_dom_sf"/>
</dbReference>
<feature type="domain" description="Nudix hydrolase" evidence="3">
    <location>
        <begin position="1"/>
        <end position="99"/>
    </location>
</feature>
<dbReference type="PANTHER" id="PTHR43046">
    <property type="entry name" value="GDP-MANNOSE MANNOSYL HYDROLASE"/>
    <property type="match status" value="1"/>
</dbReference>
<proteinExistence type="predicted"/>
<dbReference type="AlphaFoldDB" id="A0AA87LT36"/>
<dbReference type="PROSITE" id="PS51462">
    <property type="entry name" value="NUDIX"/>
    <property type="match status" value="1"/>
</dbReference>